<dbReference type="InterPro" id="IPR014918">
    <property type="entry name" value="Phage_tail_3"/>
</dbReference>
<dbReference type="Proteomes" id="UP001501788">
    <property type="component" value="Unassembled WGS sequence"/>
</dbReference>
<evidence type="ECO:0000313" key="1">
    <source>
        <dbReference type="EMBL" id="GAA4419930.1"/>
    </source>
</evidence>
<dbReference type="RefSeq" id="WP_345061187.1">
    <property type="nucleotide sequence ID" value="NZ_BAABEX010000006.1"/>
</dbReference>
<reference evidence="2" key="1">
    <citation type="journal article" date="2019" name="Int. J. Syst. Evol. Microbiol.">
        <title>The Global Catalogue of Microorganisms (GCM) 10K type strain sequencing project: providing services to taxonomists for standard genome sequencing and annotation.</title>
        <authorList>
            <consortium name="The Broad Institute Genomics Platform"/>
            <consortium name="The Broad Institute Genome Sequencing Center for Infectious Disease"/>
            <person name="Wu L."/>
            <person name="Ma J."/>
        </authorList>
    </citation>
    <scope>NUCLEOTIDE SEQUENCE [LARGE SCALE GENOMIC DNA]</scope>
    <source>
        <strain evidence="2">JCM 31890</strain>
    </source>
</reference>
<gene>
    <name evidence="1" type="ORF">GCM10023090_06890</name>
</gene>
<dbReference type="Pfam" id="PF08813">
    <property type="entry name" value="Phage_tail_3"/>
    <property type="match status" value="1"/>
</dbReference>
<comment type="caution">
    <text evidence="1">The sequence shown here is derived from an EMBL/GenBank/DDBJ whole genome shotgun (WGS) entry which is preliminary data.</text>
</comment>
<name>A0ABP8KZQ0_9BURK</name>
<keyword evidence="2" id="KW-1185">Reference proteome</keyword>
<protein>
    <submittedName>
        <fullName evidence="1">Phage tail protein</fullName>
    </submittedName>
</protein>
<sequence length="214" mass="22780">MAYFFAEGSRFQFAAAFDAAKPVTAASNANPTQLTSAAHGYANNEELLFTSAWEDATDTIWRAGSVATNTLNLQGLDTSNTNFFPAGSGTGTLQKVTSWVEIPQVLNIQGNGGDTRFTPVEPLAKRNAIQVPTGFNPLTLQLTLGHDASLAAYQQMVGISRTLGKVGFKIIMSGGAVGYGFGYMAVGEMPNITRNQANQVQAAITLLGRFITYQ</sequence>
<organism evidence="1 2">
    <name type="scientific">Acidovorax lacteus</name>
    <dbReference type="NCBI Taxonomy" id="1924988"/>
    <lineage>
        <taxon>Bacteria</taxon>
        <taxon>Pseudomonadati</taxon>
        <taxon>Pseudomonadota</taxon>
        <taxon>Betaproteobacteria</taxon>
        <taxon>Burkholderiales</taxon>
        <taxon>Comamonadaceae</taxon>
        <taxon>Acidovorax</taxon>
    </lineage>
</organism>
<proteinExistence type="predicted"/>
<dbReference type="EMBL" id="BAABEX010000006">
    <property type="protein sequence ID" value="GAA4419930.1"/>
    <property type="molecule type" value="Genomic_DNA"/>
</dbReference>
<accession>A0ABP8KZQ0</accession>
<evidence type="ECO:0000313" key="2">
    <source>
        <dbReference type="Proteomes" id="UP001501788"/>
    </source>
</evidence>